<dbReference type="EMBL" id="HBNS01061006">
    <property type="protein sequence ID" value="CAE4668522.1"/>
    <property type="molecule type" value="Transcribed_RNA"/>
</dbReference>
<dbReference type="InterPro" id="IPR027417">
    <property type="entry name" value="P-loop_NTPase"/>
</dbReference>
<dbReference type="Pfam" id="PF16897">
    <property type="entry name" value="MMR_HSR1_Xtn"/>
    <property type="match status" value="1"/>
</dbReference>
<name>A0A7S4VVK0_9STRA</name>
<dbReference type="GO" id="GO:0003924">
    <property type="term" value="F:GTPase activity"/>
    <property type="evidence" value="ECO:0007669"/>
    <property type="project" value="InterPro"/>
</dbReference>
<dbReference type="InterPro" id="IPR031662">
    <property type="entry name" value="GTP-binding_2"/>
</dbReference>
<dbReference type="NCBIfam" id="TIGR00231">
    <property type="entry name" value="small_GTP"/>
    <property type="match status" value="1"/>
</dbReference>
<dbReference type="SUPFAM" id="SSF52540">
    <property type="entry name" value="P-loop containing nucleoside triphosphate hydrolases"/>
    <property type="match status" value="1"/>
</dbReference>
<dbReference type="InterPro" id="IPR031167">
    <property type="entry name" value="G_OBG"/>
</dbReference>
<dbReference type="GO" id="GO:0005525">
    <property type="term" value="F:GTP binding"/>
    <property type="evidence" value="ECO:0007669"/>
    <property type="project" value="UniProtKB-KW"/>
</dbReference>
<dbReference type="InterPro" id="IPR045001">
    <property type="entry name" value="DRG"/>
</dbReference>
<dbReference type="PROSITE" id="PS51710">
    <property type="entry name" value="G_OBG"/>
    <property type="match status" value="1"/>
</dbReference>
<feature type="domain" description="OBG-type G" evidence="3">
    <location>
        <begin position="66"/>
        <end position="302"/>
    </location>
</feature>
<accession>A0A7S4VVK0</accession>
<protein>
    <recommendedName>
        <fullName evidence="3">OBG-type G domain-containing protein</fullName>
    </recommendedName>
</protein>
<dbReference type="InterPro" id="IPR006073">
    <property type="entry name" value="GTP-bd"/>
</dbReference>
<dbReference type="InterPro" id="IPR005225">
    <property type="entry name" value="Small_GTP-bd"/>
</dbReference>
<evidence type="ECO:0000259" key="3">
    <source>
        <dbReference type="PROSITE" id="PS51710"/>
    </source>
</evidence>
<keyword evidence="2" id="KW-0342">GTP-binding</keyword>
<organism evidence="4">
    <name type="scientific">Ditylum brightwellii</name>
    <dbReference type="NCBI Taxonomy" id="49249"/>
    <lineage>
        <taxon>Eukaryota</taxon>
        <taxon>Sar</taxon>
        <taxon>Stramenopiles</taxon>
        <taxon>Ochrophyta</taxon>
        <taxon>Bacillariophyta</taxon>
        <taxon>Mediophyceae</taxon>
        <taxon>Lithodesmiophycidae</taxon>
        <taxon>Lithodesmiales</taxon>
        <taxon>Lithodesmiaceae</taxon>
        <taxon>Ditylum</taxon>
    </lineage>
</organism>
<dbReference type="PANTHER" id="PTHR43127">
    <property type="entry name" value="DEVELOPMENTALLY-REGULATED GTP-BINDING PROTEIN 2"/>
    <property type="match status" value="1"/>
</dbReference>
<evidence type="ECO:0000256" key="2">
    <source>
        <dbReference type="ARBA" id="ARBA00023134"/>
    </source>
</evidence>
<keyword evidence="1" id="KW-0547">Nucleotide-binding</keyword>
<dbReference type="InterPro" id="IPR006074">
    <property type="entry name" value="GTP1-OBG_CS"/>
</dbReference>
<dbReference type="AlphaFoldDB" id="A0A7S4VVK0"/>
<dbReference type="PRINTS" id="PR00326">
    <property type="entry name" value="GTP1OBG"/>
</dbReference>
<sequence length="328" mass="36342">MGVMEKIKEIEAEMARTQKNKATNYHLGTLKAKLAKLRNDLLVEQSGGSGGGGGEEGFDVKRLGDARVALIGFPSVGKSTLLGALTATTSEAADYEFTTLTCIPGTMRYKGSKVQVLDLPGIIEGAAHGKGRGREVIACARSADAILIVLDAGKEGLNQHREILERELETVGIRLNKRPPDVSFKKRTTGGIRFASTVPLTKLGPDPEKVATQIMREYRITNGDLLAREDISVDELVDVIQGNRQYKPCLYFYNKIDTITMEEIDQLARMPHSMVGSVAKKFNIGEPLEDDMLKSKMWEYLGLTRIYTKRKGEFYDLCCMYFPSKSFF</sequence>
<dbReference type="FunFam" id="3.40.50.300:FF:001436">
    <property type="entry name" value="Developmentally-regulated GTP-binding protein"/>
    <property type="match status" value="1"/>
</dbReference>
<evidence type="ECO:0000256" key="1">
    <source>
        <dbReference type="ARBA" id="ARBA00022741"/>
    </source>
</evidence>
<dbReference type="Gene3D" id="6.10.140.1070">
    <property type="match status" value="2"/>
</dbReference>
<dbReference type="PROSITE" id="PS00905">
    <property type="entry name" value="GTP1_OBG"/>
    <property type="match status" value="1"/>
</dbReference>
<reference evidence="4" key="1">
    <citation type="submission" date="2021-01" db="EMBL/GenBank/DDBJ databases">
        <authorList>
            <person name="Corre E."/>
            <person name="Pelletier E."/>
            <person name="Niang G."/>
            <person name="Scheremetjew M."/>
            <person name="Finn R."/>
            <person name="Kale V."/>
            <person name="Holt S."/>
            <person name="Cochrane G."/>
            <person name="Meng A."/>
            <person name="Brown T."/>
            <person name="Cohen L."/>
        </authorList>
    </citation>
    <scope>NUCLEOTIDE SEQUENCE</scope>
    <source>
        <strain evidence="4">GSO104</strain>
    </source>
</reference>
<dbReference type="CDD" id="cd01896">
    <property type="entry name" value="DRG"/>
    <property type="match status" value="1"/>
</dbReference>
<evidence type="ECO:0000313" key="4">
    <source>
        <dbReference type="EMBL" id="CAE4668522.1"/>
    </source>
</evidence>
<proteinExistence type="predicted"/>
<dbReference type="Pfam" id="PF01926">
    <property type="entry name" value="MMR_HSR1"/>
    <property type="match status" value="1"/>
</dbReference>
<gene>
    <name evidence="4" type="ORF">DBRI00130_LOCUS43958</name>
</gene>